<dbReference type="AlphaFoldDB" id="A0A9P8SYL3"/>
<gene>
    <name evidence="1" type="ORF">OGATHE_006062</name>
</gene>
<keyword evidence="2" id="KW-1185">Reference proteome</keyword>
<accession>A0A9P8SYL3</accession>
<reference evidence="1" key="1">
    <citation type="journal article" date="2021" name="Open Biol.">
        <title>Shared evolutionary footprints suggest mitochondrial oxidative damage underlies multiple complex I losses in fungi.</title>
        <authorList>
            <person name="Schikora-Tamarit M.A."/>
            <person name="Marcet-Houben M."/>
            <person name="Nosek J."/>
            <person name="Gabaldon T."/>
        </authorList>
    </citation>
    <scope>NUCLEOTIDE SEQUENCE</scope>
    <source>
        <strain evidence="1">NCAIM Y.01608</strain>
    </source>
</reference>
<organism evidence="1 2">
    <name type="scientific">Ogataea polymorpha</name>
    <dbReference type="NCBI Taxonomy" id="460523"/>
    <lineage>
        <taxon>Eukaryota</taxon>
        <taxon>Fungi</taxon>
        <taxon>Dikarya</taxon>
        <taxon>Ascomycota</taxon>
        <taxon>Saccharomycotina</taxon>
        <taxon>Pichiomycetes</taxon>
        <taxon>Pichiales</taxon>
        <taxon>Pichiaceae</taxon>
        <taxon>Ogataea</taxon>
    </lineage>
</organism>
<sequence length="79" mass="8223">MKAAPLAMASSWFKVKDSGLPNTSASLVFTDGTLVHPPMTSTESRSSAFRPATSKAFSIGTWILSSNGLTISSSSSLVN</sequence>
<dbReference type="EMBL" id="JAEUBD010001540">
    <property type="protein sequence ID" value="KAH3659179.1"/>
    <property type="molecule type" value="Genomic_DNA"/>
</dbReference>
<proteinExistence type="predicted"/>
<protein>
    <submittedName>
        <fullName evidence="1">Uncharacterized protein</fullName>
    </submittedName>
</protein>
<dbReference type="Proteomes" id="UP000788993">
    <property type="component" value="Unassembled WGS sequence"/>
</dbReference>
<evidence type="ECO:0000313" key="2">
    <source>
        <dbReference type="Proteomes" id="UP000788993"/>
    </source>
</evidence>
<comment type="caution">
    <text evidence="1">The sequence shown here is derived from an EMBL/GenBank/DDBJ whole genome shotgun (WGS) entry which is preliminary data.</text>
</comment>
<evidence type="ECO:0000313" key="1">
    <source>
        <dbReference type="EMBL" id="KAH3659179.1"/>
    </source>
</evidence>
<reference evidence="1" key="2">
    <citation type="submission" date="2021-01" db="EMBL/GenBank/DDBJ databases">
        <authorList>
            <person name="Schikora-Tamarit M.A."/>
        </authorList>
    </citation>
    <scope>NUCLEOTIDE SEQUENCE</scope>
    <source>
        <strain evidence="1">NCAIM Y.01608</strain>
    </source>
</reference>
<name>A0A9P8SYL3_9ASCO</name>